<dbReference type="GO" id="GO:0004497">
    <property type="term" value="F:monooxygenase activity"/>
    <property type="evidence" value="ECO:0007669"/>
    <property type="project" value="UniProtKB-KW"/>
</dbReference>
<evidence type="ECO:0000256" key="3">
    <source>
        <dbReference type="ARBA" id="ARBA00022617"/>
    </source>
</evidence>
<dbReference type="PANTHER" id="PTHR46696:SF1">
    <property type="entry name" value="CYTOCHROME P450 YJIB-RELATED"/>
    <property type="match status" value="1"/>
</dbReference>
<evidence type="ECO:0000256" key="1">
    <source>
        <dbReference type="ARBA" id="ARBA00004660"/>
    </source>
</evidence>
<keyword evidence="4 9" id="KW-0479">Metal-binding</keyword>
<dbReference type="InterPro" id="IPR001128">
    <property type="entry name" value="Cyt_P450"/>
</dbReference>
<name>A0A5N0VGD4_9PSEU</name>
<dbReference type="PRINTS" id="PR00359">
    <property type="entry name" value="BP450"/>
</dbReference>
<dbReference type="Gene3D" id="1.10.630.10">
    <property type="entry name" value="Cytochrome P450"/>
    <property type="match status" value="1"/>
</dbReference>
<dbReference type="InterPro" id="IPR017972">
    <property type="entry name" value="Cyt_P450_CS"/>
</dbReference>
<dbReference type="GO" id="GO:0016705">
    <property type="term" value="F:oxidoreductase activity, acting on paired donors, with incorporation or reduction of molecular oxygen"/>
    <property type="evidence" value="ECO:0007669"/>
    <property type="project" value="InterPro"/>
</dbReference>
<evidence type="ECO:0000256" key="8">
    <source>
        <dbReference type="ARBA" id="ARBA00055433"/>
    </source>
</evidence>
<dbReference type="InterPro" id="IPR036396">
    <property type="entry name" value="Cyt_P450_sf"/>
</dbReference>
<dbReference type="SUPFAM" id="SSF48264">
    <property type="entry name" value="Cytochrome P450"/>
    <property type="match status" value="1"/>
</dbReference>
<dbReference type="PROSITE" id="PS00086">
    <property type="entry name" value="CYTOCHROME_P450"/>
    <property type="match status" value="1"/>
</dbReference>
<accession>A0A5N0VGD4</accession>
<keyword evidence="5 9" id="KW-0560">Oxidoreductase</keyword>
<sequence length="470" mass="52141">MSVGFPMRRGPFTPPPEYARLRAEAPVSQVTMPDGKPAWLLTRYEDVKAVLGDRRFSTEPGKPGYPFISPARASLLINEEPAPLIRLDPPEHTRHRRMLTREFTLAQVRKMRPAIQRTVDELLGRLEEKGPPADFAEEFALALPTTVIAGILGVPYEDREYFQERAQAKLDLTAAPEVPVRAGEEMRAYLDELITEKMRDPDAHDDLIGRLVTQQVQPGHLSREQALATIELLLMGGHETTANMIALGTLSLLLNPAQRDELVADPGLVPGAVEEMLRFHTIVHYNGPRVALEDVEVGGQLIRAGEGVLAMVTAANRDPEQFPDPDAFDIHREARHHLAFSFGVHQCLGQQLARAELEIVFSTLFQRLPALRLAVPERELNFNFDAFVYGIKSLPLTWTSRRPERKPQFSVDESACVGGGLCAMAAPAVFSQNEDDGLVVVLDEDPPESEREAVREAARLCPALAIKVES</sequence>
<dbReference type="EMBL" id="VMNW02000007">
    <property type="protein sequence ID" value="KAA9164453.1"/>
    <property type="molecule type" value="Genomic_DNA"/>
</dbReference>
<dbReference type="FunFam" id="1.10.630.10:FF:000018">
    <property type="entry name" value="Cytochrome P450 monooxygenase"/>
    <property type="match status" value="1"/>
</dbReference>
<evidence type="ECO:0000256" key="2">
    <source>
        <dbReference type="ARBA" id="ARBA00010617"/>
    </source>
</evidence>
<dbReference type="InterPro" id="IPR002397">
    <property type="entry name" value="Cyt_P450_B"/>
</dbReference>
<keyword evidence="3 9" id="KW-0349">Heme</keyword>
<dbReference type="GO" id="GO:0005506">
    <property type="term" value="F:iron ion binding"/>
    <property type="evidence" value="ECO:0007669"/>
    <property type="project" value="InterPro"/>
</dbReference>
<dbReference type="CDD" id="cd11030">
    <property type="entry name" value="CYP105-like"/>
    <property type="match status" value="1"/>
</dbReference>
<dbReference type="Gene3D" id="3.30.70.20">
    <property type="match status" value="1"/>
</dbReference>
<keyword evidence="6 9" id="KW-0408">Iron</keyword>
<protein>
    <submittedName>
        <fullName evidence="10">Cytochrome P450</fullName>
    </submittedName>
</protein>
<gene>
    <name evidence="10" type="ORF">FPZ12_007635</name>
</gene>
<dbReference type="Pfam" id="PF13370">
    <property type="entry name" value="Fer4_13"/>
    <property type="match status" value="1"/>
</dbReference>
<comment type="function">
    <text evidence="8">Involved in the coupling of aromatic side chains of the heptapeptide of vancomycin.</text>
</comment>
<comment type="similarity">
    <text evidence="2 9">Belongs to the cytochrome P450 family.</text>
</comment>
<dbReference type="Pfam" id="PF00067">
    <property type="entry name" value="p450"/>
    <property type="match status" value="2"/>
</dbReference>
<dbReference type="GO" id="GO:0020037">
    <property type="term" value="F:heme binding"/>
    <property type="evidence" value="ECO:0007669"/>
    <property type="project" value="InterPro"/>
</dbReference>
<comment type="caution">
    <text evidence="10">The sequence shown here is derived from an EMBL/GenBank/DDBJ whole genome shotgun (WGS) entry which is preliminary data.</text>
</comment>
<proteinExistence type="inferred from homology"/>
<dbReference type="PANTHER" id="PTHR46696">
    <property type="entry name" value="P450, PUTATIVE (EUROFUNG)-RELATED"/>
    <property type="match status" value="1"/>
</dbReference>
<keyword evidence="11" id="KW-1185">Reference proteome</keyword>
<evidence type="ECO:0000313" key="11">
    <source>
        <dbReference type="Proteomes" id="UP000319769"/>
    </source>
</evidence>
<evidence type="ECO:0000256" key="4">
    <source>
        <dbReference type="ARBA" id="ARBA00022723"/>
    </source>
</evidence>
<reference evidence="10" key="1">
    <citation type="submission" date="2019-09" db="EMBL/GenBank/DDBJ databases">
        <authorList>
            <person name="Teo W.F.A."/>
            <person name="Duangmal K."/>
        </authorList>
    </citation>
    <scope>NUCLEOTIDE SEQUENCE [LARGE SCALE GENOMIC DNA]</scope>
    <source>
        <strain evidence="10">K81G1</strain>
    </source>
</reference>
<evidence type="ECO:0000256" key="7">
    <source>
        <dbReference type="ARBA" id="ARBA00023033"/>
    </source>
</evidence>
<dbReference type="AlphaFoldDB" id="A0A5N0VGD4"/>
<evidence type="ECO:0000256" key="9">
    <source>
        <dbReference type="RuleBase" id="RU000461"/>
    </source>
</evidence>
<dbReference type="RefSeq" id="WP_144752964.1">
    <property type="nucleotide sequence ID" value="NZ_VMNW02000007.1"/>
</dbReference>
<comment type="pathway">
    <text evidence="1">Antibiotic biosynthesis; vancomycin biosynthesis.</text>
</comment>
<evidence type="ECO:0000256" key="6">
    <source>
        <dbReference type="ARBA" id="ARBA00023004"/>
    </source>
</evidence>
<keyword evidence="7 9" id="KW-0503">Monooxygenase</keyword>
<dbReference type="OrthoDB" id="9801155at2"/>
<evidence type="ECO:0000256" key="5">
    <source>
        <dbReference type="ARBA" id="ARBA00023002"/>
    </source>
</evidence>
<dbReference type="SUPFAM" id="SSF54862">
    <property type="entry name" value="4Fe-4S ferredoxins"/>
    <property type="match status" value="1"/>
</dbReference>
<evidence type="ECO:0000313" key="10">
    <source>
        <dbReference type="EMBL" id="KAA9164453.1"/>
    </source>
</evidence>
<organism evidence="10 11">
    <name type="scientific">Amycolatopsis acidicola</name>
    <dbReference type="NCBI Taxonomy" id="2596893"/>
    <lineage>
        <taxon>Bacteria</taxon>
        <taxon>Bacillati</taxon>
        <taxon>Actinomycetota</taxon>
        <taxon>Actinomycetes</taxon>
        <taxon>Pseudonocardiales</taxon>
        <taxon>Pseudonocardiaceae</taxon>
        <taxon>Amycolatopsis</taxon>
    </lineage>
</organism>
<dbReference type="Proteomes" id="UP000319769">
    <property type="component" value="Unassembled WGS sequence"/>
</dbReference>
<dbReference type="PRINTS" id="PR00385">
    <property type="entry name" value="P450"/>
</dbReference>